<name>A0A0C9VTJ6_SPHS4</name>
<dbReference type="AlphaFoldDB" id="A0A0C9VTJ6"/>
<evidence type="ECO:0000313" key="2">
    <source>
        <dbReference type="Proteomes" id="UP000054279"/>
    </source>
</evidence>
<keyword evidence="2" id="KW-1185">Reference proteome</keyword>
<accession>A0A0C9VTJ6</accession>
<dbReference type="Gene3D" id="3.80.10.10">
    <property type="entry name" value="Ribonuclease Inhibitor"/>
    <property type="match status" value="1"/>
</dbReference>
<protein>
    <submittedName>
        <fullName evidence="1">Uncharacterized protein</fullName>
    </submittedName>
</protein>
<reference evidence="1 2" key="1">
    <citation type="submission" date="2014-06" db="EMBL/GenBank/DDBJ databases">
        <title>Evolutionary Origins and Diversification of the Mycorrhizal Mutualists.</title>
        <authorList>
            <consortium name="DOE Joint Genome Institute"/>
            <consortium name="Mycorrhizal Genomics Consortium"/>
            <person name="Kohler A."/>
            <person name="Kuo A."/>
            <person name="Nagy L.G."/>
            <person name="Floudas D."/>
            <person name="Copeland A."/>
            <person name="Barry K.W."/>
            <person name="Cichocki N."/>
            <person name="Veneault-Fourrey C."/>
            <person name="LaButti K."/>
            <person name="Lindquist E.A."/>
            <person name="Lipzen A."/>
            <person name="Lundell T."/>
            <person name="Morin E."/>
            <person name="Murat C."/>
            <person name="Riley R."/>
            <person name="Ohm R."/>
            <person name="Sun H."/>
            <person name="Tunlid A."/>
            <person name="Henrissat B."/>
            <person name="Grigoriev I.V."/>
            <person name="Hibbett D.S."/>
            <person name="Martin F."/>
        </authorList>
    </citation>
    <scope>NUCLEOTIDE SEQUENCE [LARGE SCALE GENOMIC DNA]</scope>
    <source>
        <strain evidence="1 2">SS14</strain>
    </source>
</reference>
<dbReference type="SUPFAM" id="SSF52047">
    <property type="entry name" value="RNI-like"/>
    <property type="match status" value="1"/>
</dbReference>
<proteinExistence type="predicted"/>
<evidence type="ECO:0000313" key="1">
    <source>
        <dbReference type="EMBL" id="KIJ41426.1"/>
    </source>
</evidence>
<dbReference type="EMBL" id="KN837137">
    <property type="protein sequence ID" value="KIJ41426.1"/>
    <property type="molecule type" value="Genomic_DNA"/>
</dbReference>
<organism evidence="1 2">
    <name type="scientific">Sphaerobolus stellatus (strain SS14)</name>
    <dbReference type="NCBI Taxonomy" id="990650"/>
    <lineage>
        <taxon>Eukaryota</taxon>
        <taxon>Fungi</taxon>
        <taxon>Dikarya</taxon>
        <taxon>Basidiomycota</taxon>
        <taxon>Agaricomycotina</taxon>
        <taxon>Agaricomycetes</taxon>
        <taxon>Phallomycetidae</taxon>
        <taxon>Geastrales</taxon>
        <taxon>Sphaerobolaceae</taxon>
        <taxon>Sphaerobolus</taxon>
    </lineage>
</organism>
<gene>
    <name evidence="1" type="ORF">M422DRAFT_31771</name>
</gene>
<dbReference type="InterPro" id="IPR032675">
    <property type="entry name" value="LRR_dom_sf"/>
</dbReference>
<dbReference type="Proteomes" id="UP000054279">
    <property type="component" value="Unassembled WGS sequence"/>
</dbReference>
<dbReference type="HOGENOM" id="CLU_519880_0_0_1"/>
<sequence length="554" mass="63376">MGYTSLPGDLWFILADEFLSQGDVASLSLTCSQIRSQILPILFGKIIFDGTCHQYDIAMVEYMAYLVRMRTRVQFLSTNPHILRLIRHVELYNWHSVQPRFDSLFLLGFKNVRVMPRCSHADRPRMCRELASLFSSTLLDIIDFINLTSIQSLLFVTRRYPDTITPSSYGLSLKFETSGQSLDLRSFWERWNTGFESSFYLYDGPLWDGFEEALDTISFPLVSMHASPNLLKRLLSSTKYIERLNTVDEFWIVTSGGNWDGRLEDVFDASREVLGRLPNLTTFHFDFPSGAINASGFESFIKGTPTPIPKLQAYSGSGYLLPSLLSENSRQLERIAFLDNKWSDISAFLSPLGPNLAFVHTLDLSYVHISGSEIEEIATIFPRLTCVSVNKFICRNSPSIGVYEYVPFPFLIETFRPLLRLEVIRVRFIFPHEPISMEAKFTQPMHALRTINMEGNSIFSWIDQKGWVRKLYPQSSRPLYEEEDLIEAKAIIQKCILPGHGGKRWDALLFASGSADSLPLDTSSSDISLPRRASRWISMPKPFQGRRWTSCFIM</sequence>